<dbReference type="Pfam" id="PF14226">
    <property type="entry name" value="DIOX_N"/>
    <property type="match status" value="1"/>
</dbReference>
<evidence type="ECO:0000256" key="4">
    <source>
        <dbReference type="ARBA" id="ARBA00023004"/>
    </source>
</evidence>
<name>A0AA88ULA5_9ASTE</name>
<dbReference type="Pfam" id="PF03171">
    <property type="entry name" value="2OG-FeII_Oxy"/>
    <property type="match status" value="1"/>
</dbReference>
<sequence length="361" mass="40123">MTAAATQDYDRHKDIKQFDDRKIGVKGLVDSGITSIPRFFHHPPETRPAPTPTSRPDLAIPTIDLSAPRAAVIRQVHHASSTLGFFQIINHDIPQSLLHSLIVSIKSFNEQPAELKSPYYHRDPSRGGAAFSTNFDLYQSKAASWRDTLQMRLAPTPPNWDFVPDVCREAVAEWDTAVVRLGEELMGLLSEGLGLESAKLKDLTCLEGRVFVGHYYPYCPEPDLTVGTTSHTDPGVLTVLVQNEVGGLQVKCGEDWVDVDPVPGALVINIGDILQVRPFTAFAFLKKILYAEMYADFISDTASVAVERLQVKLVTDMLEEPRISAYCQGCSDRVKGVRLVDQIRLIEFLVMFCIRDIKALS</sequence>
<dbReference type="InterPro" id="IPR026992">
    <property type="entry name" value="DIOX_N"/>
</dbReference>
<comment type="similarity">
    <text evidence="1 5">Belongs to the iron/ascorbate-dependent oxidoreductase family.</text>
</comment>
<dbReference type="GO" id="GO:0046872">
    <property type="term" value="F:metal ion binding"/>
    <property type="evidence" value="ECO:0007669"/>
    <property type="project" value="UniProtKB-KW"/>
</dbReference>
<reference evidence="7" key="1">
    <citation type="submission" date="2022-12" db="EMBL/GenBank/DDBJ databases">
        <title>Draft genome assemblies for two species of Escallonia (Escalloniales).</title>
        <authorList>
            <person name="Chanderbali A."/>
            <person name="Dervinis C."/>
            <person name="Anghel I."/>
            <person name="Soltis D."/>
            <person name="Soltis P."/>
            <person name="Zapata F."/>
        </authorList>
    </citation>
    <scope>NUCLEOTIDE SEQUENCE</scope>
    <source>
        <strain evidence="7">UCBG92.1500</strain>
        <tissue evidence="7">Leaf</tissue>
    </source>
</reference>
<dbReference type="SUPFAM" id="SSF51197">
    <property type="entry name" value="Clavaminate synthase-like"/>
    <property type="match status" value="1"/>
</dbReference>
<evidence type="ECO:0000313" key="7">
    <source>
        <dbReference type="EMBL" id="KAK2989369.1"/>
    </source>
</evidence>
<organism evidence="7 8">
    <name type="scientific">Escallonia rubra</name>
    <dbReference type="NCBI Taxonomy" id="112253"/>
    <lineage>
        <taxon>Eukaryota</taxon>
        <taxon>Viridiplantae</taxon>
        <taxon>Streptophyta</taxon>
        <taxon>Embryophyta</taxon>
        <taxon>Tracheophyta</taxon>
        <taxon>Spermatophyta</taxon>
        <taxon>Magnoliopsida</taxon>
        <taxon>eudicotyledons</taxon>
        <taxon>Gunneridae</taxon>
        <taxon>Pentapetalae</taxon>
        <taxon>asterids</taxon>
        <taxon>campanulids</taxon>
        <taxon>Escalloniales</taxon>
        <taxon>Escalloniaceae</taxon>
        <taxon>Escallonia</taxon>
    </lineage>
</organism>
<dbReference type="Proteomes" id="UP001187471">
    <property type="component" value="Unassembled WGS sequence"/>
</dbReference>
<keyword evidence="4 5" id="KW-0408">Iron</keyword>
<dbReference type="GO" id="GO:0016705">
    <property type="term" value="F:oxidoreductase activity, acting on paired donors, with incorporation or reduction of molecular oxygen"/>
    <property type="evidence" value="ECO:0007669"/>
    <property type="project" value="UniProtKB-ARBA"/>
</dbReference>
<dbReference type="GO" id="GO:0051213">
    <property type="term" value="F:dioxygenase activity"/>
    <property type="evidence" value="ECO:0007669"/>
    <property type="project" value="UniProtKB-ARBA"/>
</dbReference>
<dbReference type="InterPro" id="IPR027443">
    <property type="entry name" value="IPNS-like_sf"/>
</dbReference>
<dbReference type="PANTHER" id="PTHR10209">
    <property type="entry name" value="OXIDOREDUCTASE, 2OG-FE II OXYGENASE FAMILY PROTEIN"/>
    <property type="match status" value="1"/>
</dbReference>
<evidence type="ECO:0000256" key="5">
    <source>
        <dbReference type="RuleBase" id="RU003682"/>
    </source>
</evidence>
<keyword evidence="8" id="KW-1185">Reference proteome</keyword>
<dbReference type="FunFam" id="2.60.120.330:FF:000026">
    <property type="entry name" value="DIBOA-glucoside dioxygenase BX6"/>
    <property type="match status" value="1"/>
</dbReference>
<dbReference type="InterPro" id="IPR044861">
    <property type="entry name" value="IPNS-like_FE2OG_OXY"/>
</dbReference>
<gene>
    <name evidence="7" type="ORF">RJ640_005831</name>
</gene>
<comment type="caution">
    <text evidence="7">The sequence shown here is derived from an EMBL/GenBank/DDBJ whole genome shotgun (WGS) entry which is preliminary data.</text>
</comment>
<evidence type="ECO:0000259" key="6">
    <source>
        <dbReference type="PROSITE" id="PS51471"/>
    </source>
</evidence>
<dbReference type="Gene3D" id="2.60.120.330">
    <property type="entry name" value="B-lactam Antibiotic, Isopenicillin N Synthase, Chain"/>
    <property type="match status" value="1"/>
</dbReference>
<evidence type="ECO:0000313" key="8">
    <source>
        <dbReference type="Proteomes" id="UP001187471"/>
    </source>
</evidence>
<dbReference type="EMBL" id="JAVXUO010000749">
    <property type="protein sequence ID" value="KAK2989369.1"/>
    <property type="molecule type" value="Genomic_DNA"/>
</dbReference>
<keyword evidence="3 5" id="KW-0560">Oxidoreductase</keyword>
<dbReference type="InterPro" id="IPR005123">
    <property type="entry name" value="Oxoglu/Fe-dep_dioxygenase_dom"/>
</dbReference>
<dbReference type="PANTHER" id="PTHR10209:SF751">
    <property type="entry name" value="OS06G0255100 PROTEIN"/>
    <property type="match status" value="1"/>
</dbReference>
<evidence type="ECO:0000256" key="2">
    <source>
        <dbReference type="ARBA" id="ARBA00022723"/>
    </source>
</evidence>
<proteinExistence type="inferred from homology"/>
<keyword evidence="2 5" id="KW-0479">Metal-binding</keyword>
<protein>
    <recommendedName>
        <fullName evidence="6">Fe2OG dioxygenase domain-containing protein</fullName>
    </recommendedName>
</protein>
<dbReference type="PROSITE" id="PS51471">
    <property type="entry name" value="FE2OG_OXY"/>
    <property type="match status" value="1"/>
</dbReference>
<dbReference type="AlphaFoldDB" id="A0AA88ULA5"/>
<evidence type="ECO:0000256" key="1">
    <source>
        <dbReference type="ARBA" id="ARBA00008056"/>
    </source>
</evidence>
<evidence type="ECO:0000256" key="3">
    <source>
        <dbReference type="ARBA" id="ARBA00023002"/>
    </source>
</evidence>
<feature type="domain" description="Fe2OG dioxygenase" evidence="6">
    <location>
        <begin position="201"/>
        <end position="335"/>
    </location>
</feature>
<accession>A0AA88ULA5</accession>